<accession>A0AC35U1F1</accession>
<proteinExistence type="predicted"/>
<evidence type="ECO:0000313" key="1">
    <source>
        <dbReference type="Proteomes" id="UP000095286"/>
    </source>
</evidence>
<dbReference type="Proteomes" id="UP000095286">
    <property type="component" value="Unplaced"/>
</dbReference>
<evidence type="ECO:0000313" key="2">
    <source>
        <dbReference type="WBParaSite" id="RSKR_0000628800.1"/>
    </source>
</evidence>
<protein>
    <submittedName>
        <fullName evidence="2">Exonuclease domain-containing protein</fullName>
    </submittedName>
</protein>
<reference evidence="2" key="1">
    <citation type="submission" date="2016-11" db="UniProtKB">
        <authorList>
            <consortium name="WormBaseParasite"/>
        </authorList>
    </citation>
    <scope>IDENTIFICATION</scope>
    <source>
        <strain evidence="2">KR3021</strain>
    </source>
</reference>
<dbReference type="WBParaSite" id="RSKR_0000628800.1">
    <property type="protein sequence ID" value="RSKR_0000628800.1"/>
    <property type="gene ID" value="RSKR_0000628800"/>
</dbReference>
<organism evidence="1 2">
    <name type="scientific">Rhabditophanes sp. KR3021</name>
    <dbReference type="NCBI Taxonomy" id="114890"/>
    <lineage>
        <taxon>Eukaryota</taxon>
        <taxon>Metazoa</taxon>
        <taxon>Ecdysozoa</taxon>
        <taxon>Nematoda</taxon>
        <taxon>Chromadorea</taxon>
        <taxon>Rhabditida</taxon>
        <taxon>Tylenchina</taxon>
        <taxon>Panagrolaimomorpha</taxon>
        <taxon>Strongyloidoidea</taxon>
        <taxon>Alloionematidae</taxon>
        <taxon>Rhabditophanes</taxon>
    </lineage>
</organism>
<sequence>MTFNYYYHHGYGFQVSYGNPAVYVDNGYSPIYSNHQNVYPLKCALPSPLPTIQKYSKYKYLVVVDFEATCQDFYHPHYEHEIIDFPAILIDTTNSKTVSIFHQLVRPLRKPHLSNLCKKLTGIKQADIDQADSLNIVWYKFMNWLELHTECSFNGERNDFLMVTDGHNDLAKFLFRNLFKFNIVPERAFLRYADIRHILSPISKRVTNKKLNNMKLKEIIEAFRLNFKGDAHSGLSDALNITELLQLTRFTYEVRINPTHVVDLRREMFTYGTKSYHYETYCG</sequence>
<name>A0AC35U1F1_9BILA</name>